<feature type="binding site" evidence="11">
    <location>
        <position position="249"/>
    </location>
    <ligand>
        <name>Zn(2+)</name>
        <dbReference type="ChEBI" id="CHEBI:29105"/>
        <label>1</label>
    </ligand>
</feature>
<evidence type="ECO:0000256" key="2">
    <source>
        <dbReference type="ARBA" id="ARBA00022705"/>
    </source>
</evidence>
<reference evidence="16 17" key="1">
    <citation type="submission" date="2017-01" db="EMBL/GenBank/DDBJ databases">
        <authorList>
            <person name="Mah S.A."/>
            <person name="Swanson W.J."/>
            <person name="Moy G.W."/>
            <person name="Vacquier V.D."/>
        </authorList>
    </citation>
    <scope>NUCLEOTIDE SEQUENCE [LARGE SCALE GENOMIC DNA]</scope>
    <source>
        <strain evidence="16 17">CPCC 203464</strain>
    </source>
</reference>
<dbReference type="InterPro" id="IPR008971">
    <property type="entry name" value="HSP40/DnaJ_pept-bd"/>
</dbReference>
<dbReference type="Gene3D" id="2.10.230.10">
    <property type="entry name" value="Heat shock protein DnaJ, cysteine-rich domain"/>
    <property type="match status" value="1"/>
</dbReference>
<dbReference type="SUPFAM" id="SSF57938">
    <property type="entry name" value="DnaJ/Hsp40 cysteine-rich domain"/>
    <property type="match status" value="1"/>
</dbReference>
<dbReference type="SUPFAM" id="SSF46565">
    <property type="entry name" value="Chaperone J-domain"/>
    <property type="match status" value="1"/>
</dbReference>
<evidence type="ECO:0000256" key="11">
    <source>
        <dbReference type="HAMAP-Rule" id="MF_01152"/>
    </source>
</evidence>
<dbReference type="Gene3D" id="1.10.287.110">
    <property type="entry name" value="DnaJ domain"/>
    <property type="match status" value="1"/>
</dbReference>
<evidence type="ECO:0000256" key="8">
    <source>
        <dbReference type="ARBA" id="ARBA00023186"/>
    </source>
</evidence>
<comment type="subcellular location">
    <subcellularLocation>
        <location evidence="11">Cytoplasm</location>
    </subcellularLocation>
</comment>
<feature type="binding site" evidence="11">
    <location>
        <position position="196"/>
    </location>
    <ligand>
        <name>Zn(2+)</name>
        <dbReference type="ChEBI" id="CHEBI:29105"/>
        <label>1</label>
    </ligand>
</feature>
<keyword evidence="4 11" id="KW-0677">Repeat</keyword>
<dbReference type="STRING" id="1344003.SAMN05445060_0176"/>
<evidence type="ECO:0000313" key="17">
    <source>
        <dbReference type="Proteomes" id="UP000186218"/>
    </source>
</evidence>
<dbReference type="PANTHER" id="PTHR43096:SF54">
    <property type="entry name" value="CHAPERONE PROTEIN DNAJ 1"/>
    <property type="match status" value="1"/>
</dbReference>
<dbReference type="GO" id="GO:0031072">
    <property type="term" value="F:heat shock protein binding"/>
    <property type="evidence" value="ECO:0007669"/>
    <property type="project" value="InterPro"/>
</dbReference>
<dbReference type="CDD" id="cd06257">
    <property type="entry name" value="DnaJ"/>
    <property type="match status" value="1"/>
</dbReference>
<dbReference type="NCBIfam" id="TIGR02349">
    <property type="entry name" value="DnaJ_bact"/>
    <property type="match status" value="1"/>
</dbReference>
<gene>
    <name evidence="11" type="primary">dnaJ</name>
    <name evidence="16" type="ORF">SAMN05445060_0176</name>
</gene>
<dbReference type="InterPro" id="IPR036869">
    <property type="entry name" value="J_dom_sf"/>
</dbReference>
<feature type="binding site" evidence="11">
    <location>
        <position position="235"/>
    </location>
    <ligand>
        <name>Zn(2+)</name>
        <dbReference type="ChEBI" id="CHEBI:29105"/>
        <label>2</label>
    </ligand>
</feature>
<protein>
    <recommendedName>
        <fullName evidence="10 11">Chaperone protein DnaJ</fullName>
    </recommendedName>
</protein>
<dbReference type="Gene3D" id="2.60.260.20">
    <property type="entry name" value="Urease metallochaperone UreE, N-terminal domain"/>
    <property type="match status" value="2"/>
</dbReference>
<comment type="similarity">
    <text evidence="9 11">Belongs to the DnaJ family.</text>
</comment>
<feature type="repeat" description="CXXCXGXG motif" evidence="11">
    <location>
        <begin position="246"/>
        <end position="253"/>
    </location>
</feature>
<dbReference type="CDD" id="cd10747">
    <property type="entry name" value="DnaJ_C"/>
    <property type="match status" value="1"/>
</dbReference>
<dbReference type="Pfam" id="PF00226">
    <property type="entry name" value="DnaJ"/>
    <property type="match status" value="1"/>
</dbReference>
<sequence>MAPQREWLETDFYSELGVAPDASADEIKKAYRKLARELHPDANPGDAAAEERFKKVSEAHSVLADPEKRKEYDETRAMFAGGRFRGGAGSGFPGGFNGDGGYSGGGYSTGGFGGGGGAQDFNVEDLFGDGASAGNFGDLFGGLFNRTGGGGTTRSSASRPRRGNDLETETTLPFREAALGTTKTISLSGAAPCTNCHGSGARPGTSPRVCPTCNGAGVVSRNQGAFGFSEPCPDCHGTGSKIDEPCPVCDGNGATVRTRSINVRVPAGVEDGQRIRLAGQGEAGLRGAPSGDLYVVIHVTADPVFTRKGYDLKVEVPVSFSELALGATLSVPTLEGRVGVKVPAGTSDGRTLRVRGRGVPKRAGGTGDLLVTVKVAVPSGLDEAATEALTAYATAEKAAGFDPRASWAGAR</sequence>
<dbReference type="SUPFAM" id="SSF49493">
    <property type="entry name" value="HSP40/DnaJ peptide-binding domain"/>
    <property type="match status" value="2"/>
</dbReference>
<dbReference type="PRINTS" id="PR00625">
    <property type="entry name" value="JDOMAIN"/>
</dbReference>
<keyword evidence="17" id="KW-1185">Reference proteome</keyword>
<dbReference type="GO" id="GO:0009408">
    <property type="term" value="P:response to heat"/>
    <property type="evidence" value="ECO:0007669"/>
    <property type="project" value="InterPro"/>
</dbReference>
<evidence type="ECO:0000256" key="7">
    <source>
        <dbReference type="ARBA" id="ARBA00023016"/>
    </source>
</evidence>
<keyword evidence="8 11" id="KW-0143">Chaperone</keyword>
<feature type="zinc finger region" description="CR-type" evidence="12">
    <location>
        <begin position="180"/>
        <end position="258"/>
    </location>
</feature>
<dbReference type="InterPro" id="IPR002939">
    <property type="entry name" value="DnaJ_C"/>
</dbReference>
<dbReference type="GO" id="GO:0006260">
    <property type="term" value="P:DNA replication"/>
    <property type="evidence" value="ECO:0007669"/>
    <property type="project" value="UniProtKB-KW"/>
</dbReference>
<dbReference type="Proteomes" id="UP000186218">
    <property type="component" value="Unassembled WGS sequence"/>
</dbReference>
<evidence type="ECO:0000256" key="9">
    <source>
        <dbReference type="ARBA" id="ARBA00061004"/>
    </source>
</evidence>
<organism evidence="16 17">
    <name type="scientific">Williamsia sterculiae</name>
    <dbReference type="NCBI Taxonomy" id="1344003"/>
    <lineage>
        <taxon>Bacteria</taxon>
        <taxon>Bacillati</taxon>
        <taxon>Actinomycetota</taxon>
        <taxon>Actinomycetes</taxon>
        <taxon>Mycobacteriales</taxon>
        <taxon>Nocardiaceae</taxon>
        <taxon>Williamsia</taxon>
    </lineage>
</organism>
<evidence type="ECO:0000256" key="5">
    <source>
        <dbReference type="ARBA" id="ARBA00022771"/>
    </source>
</evidence>
<feature type="repeat" description="CXXCXGXG motif" evidence="11">
    <location>
        <begin position="232"/>
        <end position="239"/>
    </location>
</feature>
<dbReference type="InterPro" id="IPR012724">
    <property type="entry name" value="DnaJ"/>
</dbReference>
<feature type="binding site" evidence="11">
    <location>
        <position position="213"/>
    </location>
    <ligand>
        <name>Zn(2+)</name>
        <dbReference type="ChEBI" id="CHEBI:29105"/>
        <label>2</label>
    </ligand>
</feature>
<keyword evidence="6 11" id="KW-0862">Zinc</keyword>
<dbReference type="NCBIfam" id="NF010872">
    <property type="entry name" value="PRK14279.1"/>
    <property type="match status" value="1"/>
</dbReference>
<dbReference type="Pfam" id="PF01556">
    <property type="entry name" value="DnaJ_C"/>
    <property type="match status" value="1"/>
</dbReference>
<evidence type="ECO:0000256" key="10">
    <source>
        <dbReference type="ARBA" id="ARBA00067609"/>
    </source>
</evidence>
<comment type="function">
    <text evidence="11">Participates actively in the response to hyperosmotic and heat shock by preventing the aggregation of stress-denatured proteins and by disaggregating proteins, also in an autonomous, DnaK-independent fashion. Unfolded proteins bind initially to DnaJ; upon interaction with the DnaJ-bound protein, DnaK hydrolyzes its bound ATP, resulting in the formation of a stable complex. GrpE releases ADP from DnaK; ATP binding to DnaK triggers the release of the substrate protein, thus completing the reaction cycle. Several rounds of ATP-dependent interactions between DnaJ, DnaK and GrpE are required for fully efficient folding. Also involved, together with DnaK and GrpE, in the DNA replication of plasmids through activation of initiation proteins.</text>
</comment>
<keyword evidence="7 11" id="KW-0346">Stress response</keyword>
<evidence type="ECO:0000313" key="16">
    <source>
        <dbReference type="EMBL" id="SIR63674.1"/>
    </source>
</evidence>
<feature type="region of interest" description="Disordered" evidence="13">
    <location>
        <begin position="147"/>
        <end position="167"/>
    </location>
</feature>
<dbReference type="GO" id="GO:0008270">
    <property type="term" value="F:zinc ion binding"/>
    <property type="evidence" value="ECO:0007669"/>
    <property type="project" value="UniProtKB-UniRule"/>
</dbReference>
<feature type="repeat" description="CXXCXGXG motif" evidence="11">
    <location>
        <begin position="210"/>
        <end position="217"/>
    </location>
</feature>
<dbReference type="SMART" id="SM00271">
    <property type="entry name" value="DnaJ"/>
    <property type="match status" value="1"/>
</dbReference>
<comment type="domain">
    <text evidence="11">The J domain is necessary and sufficient to stimulate DnaK ATPase activity. Zinc center 1 plays an important role in the autonomous, DnaK-independent chaperone activity of DnaJ. Zinc center 2 is essential for interaction with DnaK and for DnaJ activity.</text>
</comment>
<dbReference type="GO" id="GO:0005737">
    <property type="term" value="C:cytoplasm"/>
    <property type="evidence" value="ECO:0007669"/>
    <property type="project" value="UniProtKB-SubCell"/>
</dbReference>
<accession>A0A1N7CJS2</accession>
<dbReference type="InterPro" id="IPR018253">
    <property type="entry name" value="DnaJ_domain_CS"/>
</dbReference>
<feature type="domain" description="J" evidence="14">
    <location>
        <begin position="11"/>
        <end position="76"/>
    </location>
</feature>
<evidence type="ECO:0000256" key="1">
    <source>
        <dbReference type="ARBA" id="ARBA00022490"/>
    </source>
</evidence>
<evidence type="ECO:0000256" key="4">
    <source>
        <dbReference type="ARBA" id="ARBA00022737"/>
    </source>
</evidence>
<feature type="binding site" evidence="11">
    <location>
        <position position="210"/>
    </location>
    <ligand>
        <name>Zn(2+)</name>
        <dbReference type="ChEBI" id="CHEBI:29105"/>
        <label>2</label>
    </ligand>
</feature>
<dbReference type="EMBL" id="FTNT01000001">
    <property type="protein sequence ID" value="SIR63674.1"/>
    <property type="molecule type" value="Genomic_DNA"/>
</dbReference>
<dbReference type="PROSITE" id="PS00636">
    <property type="entry name" value="DNAJ_1"/>
    <property type="match status" value="1"/>
</dbReference>
<dbReference type="RefSeq" id="WP_076475676.1">
    <property type="nucleotide sequence ID" value="NZ_FTNT01000001.1"/>
</dbReference>
<dbReference type="GO" id="GO:0005524">
    <property type="term" value="F:ATP binding"/>
    <property type="evidence" value="ECO:0007669"/>
    <property type="project" value="InterPro"/>
</dbReference>
<name>A0A1N7CJS2_9NOCA</name>
<keyword evidence="2 11" id="KW-0235">DNA replication</keyword>
<feature type="domain" description="CR-type" evidence="15">
    <location>
        <begin position="180"/>
        <end position="258"/>
    </location>
</feature>
<feature type="binding site" evidence="11">
    <location>
        <position position="246"/>
    </location>
    <ligand>
        <name>Zn(2+)</name>
        <dbReference type="ChEBI" id="CHEBI:29105"/>
        <label>1</label>
    </ligand>
</feature>
<dbReference type="OrthoDB" id="9779889at2"/>
<dbReference type="CDD" id="cd10719">
    <property type="entry name" value="DnaJ_zf"/>
    <property type="match status" value="1"/>
</dbReference>
<evidence type="ECO:0000256" key="3">
    <source>
        <dbReference type="ARBA" id="ARBA00022723"/>
    </source>
</evidence>
<dbReference type="NCBIfam" id="NF008035">
    <property type="entry name" value="PRK10767.1"/>
    <property type="match status" value="1"/>
</dbReference>
<comment type="cofactor">
    <cofactor evidence="11">
        <name>Zn(2+)</name>
        <dbReference type="ChEBI" id="CHEBI:29105"/>
    </cofactor>
    <text evidence="11">Binds 2 Zn(2+) ions per monomer.</text>
</comment>
<evidence type="ECO:0000256" key="6">
    <source>
        <dbReference type="ARBA" id="ARBA00022833"/>
    </source>
</evidence>
<dbReference type="InterPro" id="IPR036410">
    <property type="entry name" value="HSP_DnaJ_Cys-rich_dom_sf"/>
</dbReference>
<comment type="subunit">
    <text evidence="11">Homodimer.</text>
</comment>
<proteinExistence type="inferred from homology"/>
<dbReference type="InterPro" id="IPR001305">
    <property type="entry name" value="HSP_DnaJ_Cys-rich_dom"/>
</dbReference>
<dbReference type="GO" id="GO:0042026">
    <property type="term" value="P:protein refolding"/>
    <property type="evidence" value="ECO:0007669"/>
    <property type="project" value="TreeGrafter"/>
</dbReference>
<dbReference type="Pfam" id="PF00684">
    <property type="entry name" value="DnaJ_CXXCXGXG"/>
    <property type="match status" value="1"/>
</dbReference>
<evidence type="ECO:0000256" key="12">
    <source>
        <dbReference type="PROSITE-ProRule" id="PRU00546"/>
    </source>
</evidence>
<keyword evidence="3 11" id="KW-0479">Metal-binding</keyword>
<keyword evidence="5 11" id="KW-0863">Zinc-finger</keyword>
<dbReference type="GO" id="GO:0051082">
    <property type="term" value="F:unfolded protein binding"/>
    <property type="evidence" value="ECO:0007669"/>
    <property type="project" value="UniProtKB-UniRule"/>
</dbReference>
<evidence type="ECO:0000256" key="13">
    <source>
        <dbReference type="SAM" id="MobiDB-lite"/>
    </source>
</evidence>
<dbReference type="InterPro" id="IPR001623">
    <property type="entry name" value="DnaJ_domain"/>
</dbReference>
<keyword evidence="1 11" id="KW-0963">Cytoplasm</keyword>
<evidence type="ECO:0000259" key="15">
    <source>
        <dbReference type="PROSITE" id="PS51188"/>
    </source>
</evidence>
<dbReference type="PANTHER" id="PTHR43096">
    <property type="entry name" value="DNAJ HOMOLOG 1, MITOCHONDRIAL-RELATED"/>
    <property type="match status" value="1"/>
</dbReference>
<dbReference type="HAMAP" id="MF_01152">
    <property type="entry name" value="DnaJ"/>
    <property type="match status" value="1"/>
</dbReference>
<dbReference type="AlphaFoldDB" id="A0A1N7CJS2"/>
<feature type="repeat" description="CXXCXGXG motif" evidence="11">
    <location>
        <begin position="193"/>
        <end position="200"/>
    </location>
</feature>
<feature type="binding site" evidence="11">
    <location>
        <position position="193"/>
    </location>
    <ligand>
        <name>Zn(2+)</name>
        <dbReference type="ChEBI" id="CHEBI:29105"/>
        <label>1</label>
    </ligand>
</feature>
<feature type="binding site" evidence="11">
    <location>
        <position position="232"/>
    </location>
    <ligand>
        <name>Zn(2+)</name>
        <dbReference type="ChEBI" id="CHEBI:29105"/>
        <label>2</label>
    </ligand>
</feature>
<dbReference type="PROSITE" id="PS50076">
    <property type="entry name" value="DNAJ_2"/>
    <property type="match status" value="1"/>
</dbReference>
<dbReference type="FunFam" id="2.60.260.20:FF:000005">
    <property type="entry name" value="Chaperone protein dnaJ 1, mitochondrial"/>
    <property type="match status" value="1"/>
</dbReference>
<dbReference type="PROSITE" id="PS51188">
    <property type="entry name" value="ZF_CR"/>
    <property type="match status" value="1"/>
</dbReference>
<evidence type="ECO:0000259" key="14">
    <source>
        <dbReference type="PROSITE" id="PS50076"/>
    </source>
</evidence>
<dbReference type="FunFam" id="2.10.230.10:FF:000002">
    <property type="entry name" value="Molecular chaperone DnaJ"/>
    <property type="match status" value="1"/>
</dbReference>